<dbReference type="KEGG" id="sbh:SBI_04882"/>
<dbReference type="HOGENOM" id="CLU_090336_4_3_11"/>
<organism evidence="3 4">
    <name type="scientific">Streptomyces bingchenggensis (strain BCW-1)</name>
    <dbReference type="NCBI Taxonomy" id="749414"/>
    <lineage>
        <taxon>Bacteria</taxon>
        <taxon>Bacillati</taxon>
        <taxon>Actinomycetota</taxon>
        <taxon>Actinomycetes</taxon>
        <taxon>Kitasatosporales</taxon>
        <taxon>Streptomycetaceae</taxon>
        <taxon>Streptomyces</taxon>
    </lineage>
</organism>
<sequence length="147" mass="15977">MVPVAGVDTQSRLNMSLTVQLSELGSIRRTVIRQLRSWGLEEIADDAVLVVTELLANVHKHAGGVCDLEIEHEAGQLIVRVSDTVMTPPMVRRHSTSAEIGRGLLLVGELTEHWETAITGTGKVVTCRFRAVDRRGHERAVLGGGHA</sequence>
<dbReference type="InterPro" id="IPR036890">
    <property type="entry name" value="HATPase_C_sf"/>
</dbReference>
<dbReference type="PANTHER" id="PTHR35526">
    <property type="entry name" value="ANTI-SIGMA-F FACTOR RSBW-RELATED"/>
    <property type="match status" value="1"/>
</dbReference>
<keyword evidence="1" id="KW-0723">Serine/threonine-protein kinase</keyword>
<dbReference type="eggNOG" id="COG2172">
    <property type="taxonomic scope" value="Bacteria"/>
</dbReference>
<dbReference type="InterPro" id="IPR003594">
    <property type="entry name" value="HATPase_dom"/>
</dbReference>
<evidence type="ECO:0000256" key="1">
    <source>
        <dbReference type="ARBA" id="ARBA00022527"/>
    </source>
</evidence>
<keyword evidence="1" id="KW-0418">Kinase</keyword>
<dbReference type="Proteomes" id="UP000000377">
    <property type="component" value="Chromosome"/>
</dbReference>
<keyword evidence="1" id="KW-0808">Transferase</keyword>
<gene>
    <name evidence="3" type="ordered locus">SBI_04882</name>
</gene>
<name>D7C1A1_STRBB</name>
<dbReference type="PATRIC" id="fig|749414.3.peg.5047"/>
<dbReference type="EMBL" id="CP002047">
    <property type="protein sequence ID" value="ADI08002.1"/>
    <property type="molecule type" value="Genomic_DNA"/>
</dbReference>
<dbReference type="CDD" id="cd16936">
    <property type="entry name" value="HATPase_RsbW-like"/>
    <property type="match status" value="1"/>
</dbReference>
<protein>
    <recommendedName>
        <fullName evidence="2">Histidine kinase/HSP90-like ATPase domain-containing protein</fullName>
    </recommendedName>
</protein>
<keyword evidence="4" id="KW-1185">Reference proteome</keyword>
<dbReference type="Pfam" id="PF13581">
    <property type="entry name" value="HATPase_c_2"/>
    <property type="match status" value="1"/>
</dbReference>
<dbReference type="InterPro" id="IPR050267">
    <property type="entry name" value="Anti-sigma-factor_SerPK"/>
</dbReference>
<dbReference type="STRING" id="749414.SBI_04882"/>
<evidence type="ECO:0000313" key="3">
    <source>
        <dbReference type="EMBL" id="ADI08002.1"/>
    </source>
</evidence>
<dbReference type="AlphaFoldDB" id="D7C1A1"/>
<dbReference type="PANTHER" id="PTHR35526:SF3">
    <property type="entry name" value="ANTI-SIGMA-F FACTOR RSBW"/>
    <property type="match status" value="1"/>
</dbReference>
<dbReference type="SUPFAM" id="SSF55874">
    <property type="entry name" value="ATPase domain of HSP90 chaperone/DNA topoisomerase II/histidine kinase"/>
    <property type="match status" value="1"/>
</dbReference>
<dbReference type="Gene3D" id="3.30.565.10">
    <property type="entry name" value="Histidine kinase-like ATPase, C-terminal domain"/>
    <property type="match status" value="1"/>
</dbReference>
<feature type="domain" description="Histidine kinase/HSP90-like ATPase" evidence="2">
    <location>
        <begin position="21"/>
        <end position="128"/>
    </location>
</feature>
<accession>D7C1A1</accession>
<reference evidence="3 4" key="1">
    <citation type="journal article" date="2010" name="J. Bacteriol.">
        <title>Genome sequence of the milbemycin-producing bacterium Streptomyces bingchenggensis.</title>
        <authorList>
            <person name="Wang X.J."/>
            <person name="Yan Y.J."/>
            <person name="Zhang B."/>
            <person name="An J."/>
            <person name="Wang J.J."/>
            <person name="Tian J."/>
            <person name="Jiang L."/>
            <person name="Chen Y.H."/>
            <person name="Huang S.X."/>
            <person name="Yin M."/>
            <person name="Zhang J."/>
            <person name="Gao A.L."/>
            <person name="Liu C.X."/>
            <person name="Zhu Z.X."/>
            <person name="Xiang W.S."/>
        </authorList>
    </citation>
    <scope>NUCLEOTIDE SEQUENCE [LARGE SCALE GENOMIC DNA]</scope>
    <source>
        <strain evidence="3 4">BCW-1</strain>
    </source>
</reference>
<proteinExistence type="predicted"/>
<evidence type="ECO:0000259" key="2">
    <source>
        <dbReference type="Pfam" id="PF13581"/>
    </source>
</evidence>
<evidence type="ECO:0000313" key="4">
    <source>
        <dbReference type="Proteomes" id="UP000000377"/>
    </source>
</evidence>
<dbReference type="GO" id="GO:0004674">
    <property type="term" value="F:protein serine/threonine kinase activity"/>
    <property type="evidence" value="ECO:0007669"/>
    <property type="project" value="UniProtKB-KW"/>
</dbReference>